<dbReference type="InterPro" id="IPR044924">
    <property type="entry name" value="HAD-SF_hydro_IA_REG-2-like_cap"/>
</dbReference>
<dbReference type="Gene3D" id="1.10.150.720">
    <property type="entry name" value="Haloacid dehalogenase-like hydrolase"/>
    <property type="match status" value="1"/>
</dbReference>
<dbReference type="Pfam" id="PF00702">
    <property type="entry name" value="Hydrolase"/>
    <property type="match status" value="1"/>
</dbReference>
<dbReference type="PANTHER" id="PTHR46191">
    <property type="match status" value="1"/>
</dbReference>
<accession>A0AAX4K563</accession>
<name>A0AAX4K563_9TREE</name>
<proteinExistence type="predicted"/>
<dbReference type="InterPro" id="IPR006439">
    <property type="entry name" value="HAD-SF_hydro_IA"/>
</dbReference>
<dbReference type="GO" id="GO:0005634">
    <property type="term" value="C:nucleus"/>
    <property type="evidence" value="ECO:0007669"/>
    <property type="project" value="TreeGrafter"/>
</dbReference>
<dbReference type="NCBIfam" id="TIGR01549">
    <property type="entry name" value="HAD-SF-IA-v1"/>
    <property type="match status" value="1"/>
</dbReference>
<evidence type="ECO:0008006" key="3">
    <source>
        <dbReference type="Google" id="ProtNLM"/>
    </source>
</evidence>
<dbReference type="InterPro" id="IPR036412">
    <property type="entry name" value="HAD-like_sf"/>
</dbReference>
<organism evidence="1 2">
    <name type="scientific">Kwoniella dendrophila CBS 6074</name>
    <dbReference type="NCBI Taxonomy" id="1295534"/>
    <lineage>
        <taxon>Eukaryota</taxon>
        <taxon>Fungi</taxon>
        <taxon>Dikarya</taxon>
        <taxon>Basidiomycota</taxon>
        <taxon>Agaricomycotina</taxon>
        <taxon>Tremellomycetes</taxon>
        <taxon>Tremellales</taxon>
        <taxon>Cryptococcaceae</taxon>
        <taxon>Kwoniella</taxon>
    </lineage>
</organism>
<dbReference type="Proteomes" id="UP001355207">
    <property type="component" value="Chromosome 10"/>
</dbReference>
<dbReference type="InterPro" id="IPR023214">
    <property type="entry name" value="HAD_sf"/>
</dbReference>
<dbReference type="RefSeq" id="XP_066079311.1">
    <property type="nucleotide sequence ID" value="XM_066223214.1"/>
</dbReference>
<dbReference type="GO" id="GO:0016791">
    <property type="term" value="F:phosphatase activity"/>
    <property type="evidence" value="ECO:0007669"/>
    <property type="project" value="UniProtKB-ARBA"/>
</dbReference>
<sequence>MSSSSKRPPVRLVLFDVFDTLCTPRLPIHEQYHEEAIKGGLSPHSISPSSVRAAFKPAFKAIDVKWPLYGKHSNPALTPEEWWTKIIRQTLLEAGGDANELDDKMGNIGPALMGRFESDKGYINFPETIKCLDSLRRLGIKTSIISNADPRILKTLDSLRILPLLSYPPTLSWDIEAAKPSSKIYEAACKACEEEIGQGIIMIGDELKADYQGSLSAGIEGRLIRRKGEWSDGAVRTSGEDLKDVNVISSLMEVVEEVKQRNENQ</sequence>
<dbReference type="PANTHER" id="PTHR46191:SF2">
    <property type="entry name" value="HALOACID DEHALOGENASE-LIKE HYDROLASE DOMAIN-CONTAINING PROTEIN 3"/>
    <property type="match status" value="1"/>
</dbReference>
<keyword evidence="2" id="KW-1185">Reference proteome</keyword>
<reference evidence="1 2" key="1">
    <citation type="submission" date="2024-01" db="EMBL/GenBank/DDBJ databases">
        <title>Comparative genomics of Cryptococcus and Kwoniella reveals pathogenesis evolution and contrasting modes of karyotype evolution via chromosome fusion or intercentromeric recombination.</title>
        <authorList>
            <person name="Coelho M.A."/>
            <person name="David-Palma M."/>
            <person name="Shea T."/>
            <person name="Bowers K."/>
            <person name="McGinley-Smith S."/>
            <person name="Mohammad A.W."/>
            <person name="Gnirke A."/>
            <person name="Yurkov A.M."/>
            <person name="Nowrousian M."/>
            <person name="Sun S."/>
            <person name="Cuomo C.A."/>
            <person name="Heitman J."/>
        </authorList>
    </citation>
    <scope>NUCLEOTIDE SEQUENCE [LARGE SCALE GENOMIC DNA]</scope>
    <source>
        <strain evidence="1 2">CBS 6074</strain>
    </source>
</reference>
<dbReference type="AlphaFoldDB" id="A0AAX4K563"/>
<dbReference type="Gene3D" id="3.40.50.1000">
    <property type="entry name" value="HAD superfamily/HAD-like"/>
    <property type="match status" value="1"/>
</dbReference>
<dbReference type="SUPFAM" id="SSF56784">
    <property type="entry name" value="HAD-like"/>
    <property type="match status" value="1"/>
</dbReference>
<protein>
    <recommendedName>
        <fullName evidence="3">Haloacid dehalogenase, type II</fullName>
    </recommendedName>
</protein>
<evidence type="ECO:0000313" key="1">
    <source>
        <dbReference type="EMBL" id="WWC92549.1"/>
    </source>
</evidence>
<dbReference type="InterPro" id="IPR051828">
    <property type="entry name" value="HAD-like_hydrolase_domain"/>
</dbReference>
<dbReference type="EMBL" id="CP144107">
    <property type="protein sequence ID" value="WWC92549.1"/>
    <property type="molecule type" value="Genomic_DNA"/>
</dbReference>
<gene>
    <name evidence="1" type="ORF">L201_007508</name>
</gene>
<evidence type="ECO:0000313" key="2">
    <source>
        <dbReference type="Proteomes" id="UP001355207"/>
    </source>
</evidence>
<dbReference type="GeneID" id="91098176"/>